<dbReference type="AlphaFoldDB" id="A0A4C1W320"/>
<protein>
    <submittedName>
        <fullName evidence="2">Uncharacterized protein</fullName>
    </submittedName>
</protein>
<gene>
    <name evidence="2" type="ORF">EVAR_39473_1</name>
</gene>
<evidence type="ECO:0000313" key="2">
    <source>
        <dbReference type="EMBL" id="GBP44465.1"/>
    </source>
</evidence>
<sequence length="295" mass="33377">MDLHRRCKYERFLEGGGRPAVRGEDTFALITRRRSLFKIIKLARPTLTCRPPTASAQSPHKRSGEAWLRAPSAPLERESVVVSETEGNRILVQAKPWTESWAPARSQLALAHTSRFLSDLSREPFKNCSETDVEVEFFPLDEFCEQKYFTNLVKPVLVLKINSPRGNSTERKSPVVARLRRRYNSLRIPRSENIAPEFRERIDGQREKVESAEALRRAKGVAARRPAPPTCARADRRSVTGPAAVRAGARSAARLPRRRISSKPALMRAMPVRRPSDTYGSTDRIIPPGFFTLRP</sequence>
<evidence type="ECO:0000313" key="3">
    <source>
        <dbReference type="Proteomes" id="UP000299102"/>
    </source>
</evidence>
<accession>A0A4C1W320</accession>
<feature type="region of interest" description="Disordered" evidence="1">
    <location>
        <begin position="217"/>
        <end position="240"/>
    </location>
</feature>
<evidence type="ECO:0000256" key="1">
    <source>
        <dbReference type="SAM" id="MobiDB-lite"/>
    </source>
</evidence>
<proteinExistence type="predicted"/>
<dbReference type="Proteomes" id="UP000299102">
    <property type="component" value="Unassembled WGS sequence"/>
</dbReference>
<comment type="caution">
    <text evidence="2">The sequence shown here is derived from an EMBL/GenBank/DDBJ whole genome shotgun (WGS) entry which is preliminary data.</text>
</comment>
<reference evidence="2 3" key="1">
    <citation type="journal article" date="2019" name="Commun. Biol.">
        <title>The bagworm genome reveals a unique fibroin gene that provides high tensile strength.</title>
        <authorList>
            <person name="Kono N."/>
            <person name="Nakamura H."/>
            <person name="Ohtoshi R."/>
            <person name="Tomita M."/>
            <person name="Numata K."/>
            <person name="Arakawa K."/>
        </authorList>
    </citation>
    <scope>NUCLEOTIDE SEQUENCE [LARGE SCALE GENOMIC DNA]</scope>
</reference>
<dbReference type="EMBL" id="BGZK01000453">
    <property type="protein sequence ID" value="GBP44465.1"/>
    <property type="molecule type" value="Genomic_DNA"/>
</dbReference>
<organism evidence="2 3">
    <name type="scientific">Eumeta variegata</name>
    <name type="common">Bagworm moth</name>
    <name type="synonym">Eumeta japonica</name>
    <dbReference type="NCBI Taxonomy" id="151549"/>
    <lineage>
        <taxon>Eukaryota</taxon>
        <taxon>Metazoa</taxon>
        <taxon>Ecdysozoa</taxon>
        <taxon>Arthropoda</taxon>
        <taxon>Hexapoda</taxon>
        <taxon>Insecta</taxon>
        <taxon>Pterygota</taxon>
        <taxon>Neoptera</taxon>
        <taxon>Endopterygota</taxon>
        <taxon>Lepidoptera</taxon>
        <taxon>Glossata</taxon>
        <taxon>Ditrysia</taxon>
        <taxon>Tineoidea</taxon>
        <taxon>Psychidae</taxon>
        <taxon>Oiketicinae</taxon>
        <taxon>Eumeta</taxon>
    </lineage>
</organism>
<keyword evidence="3" id="KW-1185">Reference proteome</keyword>
<name>A0A4C1W320_EUMVA</name>